<dbReference type="InterPro" id="IPR000477">
    <property type="entry name" value="RT_dom"/>
</dbReference>
<dbReference type="PANTHER" id="PTHR31635">
    <property type="entry name" value="REVERSE TRANSCRIPTASE DOMAIN-CONTAINING PROTEIN-RELATED"/>
    <property type="match status" value="1"/>
</dbReference>
<dbReference type="PROSITE" id="PS50878">
    <property type="entry name" value="RT_POL"/>
    <property type="match status" value="1"/>
</dbReference>
<sequence>MRLFNKFLQDTNLRDPNLLNAEFTWSNLREEAVCCKLDKFFYSSDWEELFPNARQKALARVTSDHCPVELDTTKLKWGPCPFRFDNSWLNHPDLKEKFKEWWKHEEFQGWEGFKLMKKLKFIKEKVKHWSKEEFGDLGKTKEELEAKVKGLDLEEGRGGLDDTKRRERETILLQFEGLVFKEEVSWRQRAKVQWAREGDGNTRLLHKIVNGRRKRNSIEKLELEGGVITGDQEAIEQELINFFTKLYSSNMEVKWGLEGINWSPIGEEEVTWLERPFSEEEIKRAVFDCGTDKSPGPDGFSMAVFQNYWEEVKGDVLKVMEEFFQNGIINAITNETYICLISKKSESTKVGDFRPISLVTSLYKIVAKVLSSRLREILDVTISSAQGAFVKGRQILDAILIANEVVEEVRKNKVEGLVFKIDFEKAYDHVEWAFLDDVLGKKGFGLRWRSWIMGCLSSANFSIMINGRPRRKFMASRGLRQGDPLSPFLFTIIVDVLSRLMEKAQELQLIQGLTIGREVVEISHLQFADDTIFFLDGKEENWYFLLEVLEFFGTISGLKINKTKCSLVGINSDERKMKDWLNLGDVKLVLGL</sequence>
<dbReference type="CDD" id="cd01650">
    <property type="entry name" value="RT_nLTR_like"/>
    <property type="match status" value="1"/>
</dbReference>
<proteinExistence type="predicted"/>
<organism evidence="2 3">
    <name type="scientific">Rubus argutus</name>
    <name type="common">Southern blackberry</name>
    <dbReference type="NCBI Taxonomy" id="59490"/>
    <lineage>
        <taxon>Eukaryota</taxon>
        <taxon>Viridiplantae</taxon>
        <taxon>Streptophyta</taxon>
        <taxon>Embryophyta</taxon>
        <taxon>Tracheophyta</taxon>
        <taxon>Spermatophyta</taxon>
        <taxon>Magnoliopsida</taxon>
        <taxon>eudicotyledons</taxon>
        <taxon>Gunneridae</taxon>
        <taxon>Pentapetalae</taxon>
        <taxon>rosids</taxon>
        <taxon>fabids</taxon>
        <taxon>Rosales</taxon>
        <taxon>Rosaceae</taxon>
        <taxon>Rosoideae</taxon>
        <taxon>Rosoideae incertae sedis</taxon>
        <taxon>Rubus</taxon>
    </lineage>
</organism>
<dbReference type="Pfam" id="PF00078">
    <property type="entry name" value="RVT_1"/>
    <property type="match status" value="1"/>
</dbReference>
<evidence type="ECO:0000313" key="3">
    <source>
        <dbReference type="Proteomes" id="UP001457282"/>
    </source>
</evidence>
<keyword evidence="3" id="KW-1185">Reference proteome</keyword>
<dbReference type="SUPFAM" id="SSF56219">
    <property type="entry name" value="DNase I-like"/>
    <property type="match status" value="1"/>
</dbReference>
<reference evidence="2 3" key="1">
    <citation type="journal article" date="2023" name="G3 (Bethesda)">
        <title>A chromosome-length genome assembly and annotation of blackberry (Rubus argutus, cv. 'Hillquist').</title>
        <authorList>
            <person name="Bruna T."/>
            <person name="Aryal R."/>
            <person name="Dudchenko O."/>
            <person name="Sargent D.J."/>
            <person name="Mead D."/>
            <person name="Buti M."/>
            <person name="Cavallini A."/>
            <person name="Hytonen T."/>
            <person name="Andres J."/>
            <person name="Pham M."/>
            <person name="Weisz D."/>
            <person name="Mascagni F."/>
            <person name="Usai G."/>
            <person name="Natali L."/>
            <person name="Bassil N."/>
            <person name="Fernandez G.E."/>
            <person name="Lomsadze A."/>
            <person name="Armour M."/>
            <person name="Olukolu B."/>
            <person name="Poorten T."/>
            <person name="Britton C."/>
            <person name="Davik J."/>
            <person name="Ashrafi H."/>
            <person name="Aiden E.L."/>
            <person name="Borodovsky M."/>
            <person name="Worthington M."/>
        </authorList>
    </citation>
    <scope>NUCLEOTIDE SEQUENCE [LARGE SCALE GENOMIC DNA]</scope>
    <source>
        <strain evidence="2">PI 553951</strain>
    </source>
</reference>
<dbReference type="PANTHER" id="PTHR31635:SF196">
    <property type="entry name" value="REVERSE TRANSCRIPTASE DOMAIN-CONTAINING PROTEIN-RELATED"/>
    <property type="match status" value="1"/>
</dbReference>
<evidence type="ECO:0000259" key="1">
    <source>
        <dbReference type="PROSITE" id="PS50878"/>
    </source>
</evidence>
<feature type="domain" description="Reverse transcriptase" evidence="1">
    <location>
        <begin position="322"/>
        <end position="585"/>
    </location>
</feature>
<accession>A0AAW1VGV4</accession>
<name>A0AAW1VGV4_RUBAR</name>
<dbReference type="Proteomes" id="UP001457282">
    <property type="component" value="Unassembled WGS sequence"/>
</dbReference>
<evidence type="ECO:0000313" key="2">
    <source>
        <dbReference type="EMBL" id="KAK9901179.1"/>
    </source>
</evidence>
<dbReference type="EMBL" id="JBEDUW010000324">
    <property type="protein sequence ID" value="KAK9901179.1"/>
    <property type="molecule type" value="Genomic_DNA"/>
</dbReference>
<dbReference type="AlphaFoldDB" id="A0AAW1VGV4"/>
<dbReference type="InterPro" id="IPR043502">
    <property type="entry name" value="DNA/RNA_pol_sf"/>
</dbReference>
<dbReference type="Gene3D" id="3.60.10.10">
    <property type="entry name" value="Endonuclease/exonuclease/phosphatase"/>
    <property type="match status" value="1"/>
</dbReference>
<dbReference type="InterPro" id="IPR036691">
    <property type="entry name" value="Endo/exonu/phosph_ase_sf"/>
</dbReference>
<comment type="caution">
    <text evidence="2">The sequence shown here is derived from an EMBL/GenBank/DDBJ whole genome shotgun (WGS) entry which is preliminary data.</text>
</comment>
<dbReference type="SUPFAM" id="SSF56672">
    <property type="entry name" value="DNA/RNA polymerases"/>
    <property type="match status" value="1"/>
</dbReference>
<protein>
    <recommendedName>
        <fullName evidence="1">Reverse transcriptase domain-containing protein</fullName>
    </recommendedName>
</protein>
<gene>
    <name evidence="2" type="ORF">M0R45_002237</name>
</gene>